<reference evidence="2" key="1">
    <citation type="submission" date="2023-06" db="EMBL/GenBank/DDBJ databases">
        <authorList>
            <person name="Delattre M."/>
        </authorList>
    </citation>
    <scope>NUCLEOTIDE SEQUENCE</scope>
    <source>
        <strain evidence="2">AF72</strain>
    </source>
</reference>
<dbReference type="Proteomes" id="UP001177023">
    <property type="component" value="Unassembled WGS sequence"/>
</dbReference>
<evidence type="ECO:0000256" key="1">
    <source>
        <dbReference type="SAM" id="SignalP"/>
    </source>
</evidence>
<name>A0AA36CDI4_9BILA</name>
<feature type="signal peptide" evidence="1">
    <location>
        <begin position="1"/>
        <end position="24"/>
    </location>
</feature>
<comment type="caution">
    <text evidence="2">The sequence shown here is derived from an EMBL/GenBank/DDBJ whole genome shotgun (WGS) entry which is preliminary data.</text>
</comment>
<feature type="chain" id="PRO_5041321552" evidence="1">
    <location>
        <begin position="25"/>
        <end position="280"/>
    </location>
</feature>
<organism evidence="2 3">
    <name type="scientific">Mesorhabditis spiculigera</name>
    <dbReference type="NCBI Taxonomy" id="96644"/>
    <lineage>
        <taxon>Eukaryota</taxon>
        <taxon>Metazoa</taxon>
        <taxon>Ecdysozoa</taxon>
        <taxon>Nematoda</taxon>
        <taxon>Chromadorea</taxon>
        <taxon>Rhabditida</taxon>
        <taxon>Rhabditina</taxon>
        <taxon>Rhabditomorpha</taxon>
        <taxon>Rhabditoidea</taxon>
        <taxon>Rhabditidae</taxon>
        <taxon>Mesorhabditinae</taxon>
        <taxon>Mesorhabditis</taxon>
    </lineage>
</organism>
<keyword evidence="1" id="KW-0732">Signal</keyword>
<keyword evidence="3" id="KW-1185">Reference proteome</keyword>
<protein>
    <submittedName>
        <fullName evidence="2">Uncharacterized protein</fullName>
    </submittedName>
</protein>
<dbReference type="EMBL" id="CATQJA010001331">
    <property type="protein sequence ID" value="CAJ0566802.1"/>
    <property type="molecule type" value="Genomic_DNA"/>
</dbReference>
<proteinExistence type="predicted"/>
<dbReference type="AlphaFoldDB" id="A0AA36CDI4"/>
<feature type="non-terminal residue" evidence="2">
    <location>
        <position position="280"/>
    </location>
</feature>
<evidence type="ECO:0000313" key="2">
    <source>
        <dbReference type="EMBL" id="CAJ0566802.1"/>
    </source>
</evidence>
<sequence>MKHLQYAVFVIFCVELAPELVVDGYGVVGAVELPGMVEVDAEMPALFENSEFLPVSDSVGWVLGRGAVVEADCAALVGSGVKVMLCGVEESGLELGHVDEFELVTVGVDPEEGWVPSEADEAVAGLLFGGSEVDVLDVVPALDDGAPLEGPGDVEAELPDVVRIVLEPTTGEFVGLDVEGWRSVGIGLKDAGDMLEAPIDVDIAVPEVGATVLNELVGGVVSPGVVDWVVVPGVVIVLAELEAMLGVVELGRVQPAVVGLSDRCVVELLLAGATVDVTRG</sequence>
<evidence type="ECO:0000313" key="3">
    <source>
        <dbReference type="Proteomes" id="UP001177023"/>
    </source>
</evidence>
<accession>A0AA36CDI4</accession>
<gene>
    <name evidence="2" type="ORF">MSPICULIGERA_LOCUS5387</name>
</gene>